<proteinExistence type="predicted"/>
<evidence type="ECO:0000313" key="2">
    <source>
        <dbReference type="Proteomes" id="UP001433268"/>
    </source>
</evidence>
<dbReference type="RefSeq" id="XP_066668299.1">
    <property type="nucleotide sequence ID" value="XM_066812957.1"/>
</dbReference>
<dbReference type="EMBL" id="JAQQWN010000006">
    <property type="protein sequence ID" value="KAK8080824.1"/>
    <property type="molecule type" value="Genomic_DNA"/>
</dbReference>
<gene>
    <name evidence="1" type="ORF">PG997_008642</name>
</gene>
<protein>
    <submittedName>
        <fullName evidence="1">Uncharacterized protein</fullName>
    </submittedName>
</protein>
<organism evidence="1 2">
    <name type="scientific">Apiospora hydei</name>
    <dbReference type="NCBI Taxonomy" id="1337664"/>
    <lineage>
        <taxon>Eukaryota</taxon>
        <taxon>Fungi</taxon>
        <taxon>Dikarya</taxon>
        <taxon>Ascomycota</taxon>
        <taxon>Pezizomycotina</taxon>
        <taxon>Sordariomycetes</taxon>
        <taxon>Xylariomycetidae</taxon>
        <taxon>Amphisphaeriales</taxon>
        <taxon>Apiosporaceae</taxon>
        <taxon>Apiospora</taxon>
    </lineage>
</organism>
<name>A0ABR1WF73_9PEZI</name>
<evidence type="ECO:0000313" key="1">
    <source>
        <dbReference type="EMBL" id="KAK8080824.1"/>
    </source>
</evidence>
<comment type="caution">
    <text evidence="1">The sequence shown here is derived from an EMBL/GenBank/DDBJ whole genome shotgun (WGS) entry which is preliminary data.</text>
</comment>
<dbReference type="Proteomes" id="UP001433268">
    <property type="component" value="Unassembled WGS sequence"/>
</dbReference>
<sequence length="196" mass="21881">MAPLPSRHQRSKSRRGLCGRELHHLATHKRGITHPVFSEYIKITASGEEEVCRTSARRSRSSTTTISTTTRRCLCRTYAFPNRTSGIINAELLEVNTSLAHTPNLARSRWTRAWAACVLRNDTAIETNRYDFDTMANRTLYKLYISAAAPKSSAFVFPSYGTSVNVPLVHPGQRPQRPMGQCTISALGTLGDTPRF</sequence>
<reference evidence="1 2" key="1">
    <citation type="submission" date="2023-01" db="EMBL/GenBank/DDBJ databases">
        <title>Analysis of 21 Apiospora genomes using comparative genomics revels a genus with tremendous synthesis potential of carbohydrate active enzymes and secondary metabolites.</title>
        <authorList>
            <person name="Sorensen T."/>
        </authorList>
    </citation>
    <scope>NUCLEOTIDE SEQUENCE [LARGE SCALE GENOMIC DNA]</scope>
    <source>
        <strain evidence="1 2">CBS 114990</strain>
    </source>
</reference>
<accession>A0ABR1WF73</accession>
<dbReference type="GeneID" id="92046017"/>
<keyword evidence="2" id="KW-1185">Reference proteome</keyword>